<evidence type="ECO:0000259" key="10">
    <source>
        <dbReference type="Pfam" id="PF01636"/>
    </source>
</evidence>
<dbReference type="Proteomes" id="UP001165079">
    <property type="component" value="Unassembled WGS sequence"/>
</dbReference>
<dbReference type="GO" id="GO:0005524">
    <property type="term" value="F:ATP binding"/>
    <property type="evidence" value="ECO:0007669"/>
    <property type="project" value="UniProtKB-KW"/>
</dbReference>
<sequence>MLTAAPVATIEAMTQPSRDAAVSRLRHRYPAHEWEPVTLGMSGAGVYRLSGPSRLHVKIGDGEVAAEGERLAWLAKAGVPAPEVIETGEVEGHAFVVTVTLPGRPASDPWPQGRRLAVAGVLGGFARELHAVAVEGCPFDRRLAVRVPRARADVAAGRADPEDGARLLAELHALLAAGPVEEPVVCHGDFCLPNVLLEADSLAVTGIIDVGRLGVADRYTDVAVMARSIVSDLNPQFGPAHAEAFLRAYGAHPPDALRIELYRLLDEFP</sequence>
<keyword evidence="6 7" id="KW-0046">Antibiotic resistance</keyword>
<dbReference type="InterPro" id="IPR002575">
    <property type="entry name" value="Aminoglycoside_PTrfase"/>
</dbReference>
<feature type="active site" description="Proton acceptor" evidence="8">
    <location>
        <position position="189"/>
    </location>
</feature>
<evidence type="ECO:0000256" key="1">
    <source>
        <dbReference type="ARBA" id="ARBA00006219"/>
    </source>
</evidence>
<organism evidence="11 12">
    <name type="scientific">Actinorhabdospora filicis</name>
    <dbReference type="NCBI Taxonomy" id="1785913"/>
    <lineage>
        <taxon>Bacteria</taxon>
        <taxon>Bacillati</taxon>
        <taxon>Actinomycetota</taxon>
        <taxon>Actinomycetes</taxon>
        <taxon>Micromonosporales</taxon>
        <taxon>Micromonosporaceae</taxon>
        <taxon>Actinorhabdospora</taxon>
    </lineage>
</organism>
<dbReference type="PIRSF" id="PIRSF000706">
    <property type="entry name" value="Kanamycin_kin"/>
    <property type="match status" value="1"/>
</dbReference>
<dbReference type="EMBL" id="BSTX01000002">
    <property type="protein sequence ID" value="GLZ78858.1"/>
    <property type="molecule type" value="Genomic_DNA"/>
</dbReference>
<dbReference type="Pfam" id="PF01636">
    <property type="entry name" value="APH"/>
    <property type="match status" value="1"/>
</dbReference>
<evidence type="ECO:0000256" key="6">
    <source>
        <dbReference type="ARBA" id="ARBA00023251"/>
    </source>
</evidence>
<evidence type="ECO:0000256" key="4">
    <source>
        <dbReference type="ARBA" id="ARBA00022777"/>
    </source>
</evidence>
<keyword evidence="3 7" id="KW-0547">Nucleotide-binding</keyword>
<keyword evidence="4 7" id="KW-0418">Kinase</keyword>
<dbReference type="GO" id="GO:0016773">
    <property type="term" value="F:phosphotransferase activity, alcohol group as acceptor"/>
    <property type="evidence" value="ECO:0007669"/>
    <property type="project" value="InterPro"/>
</dbReference>
<dbReference type="AlphaFoldDB" id="A0A9W6SMB1"/>
<protein>
    <submittedName>
        <fullName evidence="11">Streptomycin phosphotransferase</fullName>
    </submittedName>
</protein>
<dbReference type="PANTHER" id="PTHR21310:SF41">
    <property type="entry name" value="3'-PHOSPHOTRANSFERASE, PUTATIVE-RELATED"/>
    <property type="match status" value="1"/>
</dbReference>
<comment type="similarity">
    <text evidence="1 7">Belongs to the aminoglycoside phosphotransferase family.</text>
</comment>
<dbReference type="SUPFAM" id="SSF56112">
    <property type="entry name" value="Protein kinase-like (PK-like)"/>
    <property type="match status" value="1"/>
</dbReference>
<evidence type="ECO:0000313" key="12">
    <source>
        <dbReference type="Proteomes" id="UP001165079"/>
    </source>
</evidence>
<keyword evidence="9" id="KW-0479">Metal-binding</keyword>
<evidence type="ECO:0000313" key="11">
    <source>
        <dbReference type="EMBL" id="GLZ78858.1"/>
    </source>
</evidence>
<dbReference type="PANTHER" id="PTHR21310">
    <property type="entry name" value="AMINOGLYCOSIDE PHOSPHOTRANSFERASE-RELATED-RELATED"/>
    <property type="match status" value="1"/>
</dbReference>
<dbReference type="NCBIfam" id="NF033068">
    <property type="entry name" value="APH_3p"/>
    <property type="match status" value="1"/>
</dbReference>
<dbReference type="InterPro" id="IPR051678">
    <property type="entry name" value="AGP_Transferase"/>
</dbReference>
<evidence type="ECO:0000256" key="3">
    <source>
        <dbReference type="ARBA" id="ARBA00022741"/>
    </source>
</evidence>
<proteinExistence type="inferred from homology"/>
<keyword evidence="9" id="KW-0460">Magnesium</keyword>
<dbReference type="GO" id="GO:0046677">
    <property type="term" value="P:response to antibiotic"/>
    <property type="evidence" value="ECO:0007669"/>
    <property type="project" value="UniProtKB-KW"/>
</dbReference>
<name>A0A9W6SMB1_9ACTN</name>
<evidence type="ECO:0000256" key="2">
    <source>
        <dbReference type="ARBA" id="ARBA00022679"/>
    </source>
</evidence>
<dbReference type="InterPro" id="IPR024165">
    <property type="entry name" value="Kan/Strep_kinase"/>
</dbReference>
<feature type="binding site" evidence="9">
    <location>
        <position position="209"/>
    </location>
    <ligand>
        <name>Mg(2+)</name>
        <dbReference type="ChEBI" id="CHEBI:18420"/>
    </ligand>
</feature>
<gene>
    <name evidence="11" type="ORF">Afil01_36650</name>
</gene>
<feature type="domain" description="Aminoglycoside phosphotransferase" evidence="10">
    <location>
        <begin position="35"/>
        <end position="250"/>
    </location>
</feature>
<accession>A0A9W6SMB1</accession>
<dbReference type="Gene3D" id="3.30.200.20">
    <property type="entry name" value="Phosphorylase Kinase, domain 1"/>
    <property type="match status" value="1"/>
</dbReference>
<evidence type="ECO:0000256" key="8">
    <source>
        <dbReference type="PIRSR" id="PIRSR000706-1"/>
    </source>
</evidence>
<keyword evidence="2 7" id="KW-0808">Transferase</keyword>
<dbReference type="InterPro" id="IPR011009">
    <property type="entry name" value="Kinase-like_dom_sf"/>
</dbReference>
<dbReference type="Gene3D" id="3.90.1200.10">
    <property type="match status" value="1"/>
</dbReference>
<evidence type="ECO:0000256" key="7">
    <source>
        <dbReference type="PIRNR" id="PIRNR000706"/>
    </source>
</evidence>
<evidence type="ECO:0000256" key="9">
    <source>
        <dbReference type="PIRSR" id="PIRSR000706-2"/>
    </source>
</evidence>
<keyword evidence="5 7" id="KW-0067">ATP-binding</keyword>
<reference evidence="11" key="1">
    <citation type="submission" date="2023-03" db="EMBL/GenBank/DDBJ databases">
        <title>Actinorhabdospora filicis NBRC 111898.</title>
        <authorList>
            <person name="Ichikawa N."/>
            <person name="Sato H."/>
            <person name="Tonouchi N."/>
        </authorList>
    </citation>
    <scope>NUCLEOTIDE SEQUENCE</scope>
    <source>
        <strain evidence="11">NBRC 111898</strain>
    </source>
</reference>
<feature type="binding site" evidence="9">
    <location>
        <position position="194"/>
    </location>
    <ligand>
        <name>Mg(2+)</name>
        <dbReference type="ChEBI" id="CHEBI:18420"/>
    </ligand>
</feature>
<dbReference type="GO" id="GO:0016301">
    <property type="term" value="F:kinase activity"/>
    <property type="evidence" value="ECO:0007669"/>
    <property type="project" value="UniProtKB-KW"/>
</dbReference>
<dbReference type="CDD" id="cd05150">
    <property type="entry name" value="APH"/>
    <property type="match status" value="1"/>
</dbReference>
<keyword evidence="12" id="KW-1185">Reference proteome</keyword>
<dbReference type="GO" id="GO:0046872">
    <property type="term" value="F:metal ion binding"/>
    <property type="evidence" value="ECO:0007669"/>
    <property type="project" value="UniProtKB-KW"/>
</dbReference>
<evidence type="ECO:0000256" key="5">
    <source>
        <dbReference type="ARBA" id="ARBA00022840"/>
    </source>
</evidence>
<comment type="caution">
    <text evidence="11">The sequence shown here is derived from an EMBL/GenBank/DDBJ whole genome shotgun (WGS) entry which is preliminary data.</text>
</comment>